<reference evidence="3" key="1">
    <citation type="submission" date="2020-07" db="EMBL/GenBank/DDBJ databases">
        <authorList>
            <person name="Partida-Martinez L."/>
            <person name="Huntemann M."/>
            <person name="Clum A."/>
            <person name="Wang J."/>
            <person name="Palaniappan K."/>
            <person name="Ritter S."/>
            <person name="Chen I.-M."/>
            <person name="Stamatis D."/>
            <person name="Reddy T."/>
            <person name="O'Malley R."/>
            <person name="Daum C."/>
            <person name="Shapiro N."/>
            <person name="Ivanova N."/>
            <person name="Kyrpides N."/>
            <person name="Woyke T."/>
        </authorList>
    </citation>
    <scope>NUCLEOTIDE SEQUENCE [LARGE SCALE GENOMIC DNA]</scope>
    <source>
        <strain evidence="3">AT2.8</strain>
    </source>
</reference>
<organism evidence="2 3">
    <name type="scientific">Neobacillus niacini</name>
    <dbReference type="NCBI Taxonomy" id="86668"/>
    <lineage>
        <taxon>Bacteria</taxon>
        <taxon>Bacillati</taxon>
        <taxon>Bacillota</taxon>
        <taxon>Bacilli</taxon>
        <taxon>Bacillales</taxon>
        <taxon>Bacillaceae</taxon>
        <taxon>Neobacillus</taxon>
    </lineage>
</organism>
<dbReference type="Gene3D" id="1.10.3210.10">
    <property type="entry name" value="Hypothetical protein af1432"/>
    <property type="match status" value="1"/>
</dbReference>
<protein>
    <recommendedName>
        <fullName evidence="1">HD domain-containing protein</fullName>
    </recommendedName>
</protein>
<evidence type="ECO:0000259" key="1">
    <source>
        <dbReference type="PROSITE" id="PS51831"/>
    </source>
</evidence>
<dbReference type="PROSITE" id="PS51831">
    <property type="entry name" value="HD"/>
    <property type="match status" value="1"/>
</dbReference>
<dbReference type="InterPro" id="IPR003607">
    <property type="entry name" value="HD/PDEase_dom"/>
</dbReference>
<sequence>MRDVRLINIFEHHIAQKYLNRSGIAHAIAVAYHAFHLAKEHKLDIDTAAKAGLLHDMGHYTWYKNGKWDYDLYKQNDIHPIKGAERAHKLLIRLGENPVRAKSIALAILFHTDSFLPSNDIVRTPLQQIVKWADEKDEEEGGMHHYRSIDFDRAKQSIMRLDDLIDTELKNKGELD</sequence>
<reference evidence="3" key="2">
    <citation type="submission" date="2020-08" db="EMBL/GenBank/DDBJ databases">
        <title>The Agave Microbiome: Exploring the role of microbial communities in plant adaptations to desert environments.</title>
        <authorList>
            <person name="Partida-Martinez L.P."/>
        </authorList>
    </citation>
    <scope>NUCLEOTIDE SEQUENCE [LARGE SCALE GENOMIC DNA]</scope>
    <source>
        <strain evidence="3">AT2.8</strain>
    </source>
</reference>
<dbReference type="Proteomes" id="UP000548423">
    <property type="component" value="Unassembled WGS sequence"/>
</dbReference>
<evidence type="ECO:0000313" key="2">
    <source>
        <dbReference type="EMBL" id="NYE04566.1"/>
    </source>
</evidence>
<dbReference type="EMBL" id="JACCBX010000003">
    <property type="protein sequence ID" value="NYE04566.1"/>
    <property type="molecule type" value="Genomic_DNA"/>
</dbReference>
<dbReference type="Pfam" id="PF01966">
    <property type="entry name" value="HD"/>
    <property type="match status" value="1"/>
</dbReference>
<feature type="domain" description="HD" evidence="1">
    <location>
        <begin position="23"/>
        <end position="139"/>
    </location>
</feature>
<comment type="caution">
    <text evidence="2">The sequence shown here is derived from an EMBL/GenBank/DDBJ whole genome shotgun (WGS) entry which is preliminary data.</text>
</comment>
<dbReference type="InterPro" id="IPR006674">
    <property type="entry name" value="HD_domain"/>
</dbReference>
<accession>A0A852T9U5</accession>
<dbReference type="SMART" id="SM00471">
    <property type="entry name" value="HDc"/>
    <property type="match status" value="1"/>
</dbReference>
<dbReference type="SUPFAM" id="SSF109604">
    <property type="entry name" value="HD-domain/PDEase-like"/>
    <property type="match status" value="1"/>
</dbReference>
<evidence type="ECO:0000313" key="3">
    <source>
        <dbReference type="Proteomes" id="UP000548423"/>
    </source>
</evidence>
<proteinExistence type="predicted"/>
<gene>
    <name evidence="2" type="ORF">F4694_001315</name>
</gene>
<dbReference type="CDD" id="cd00077">
    <property type="entry name" value="HDc"/>
    <property type="match status" value="1"/>
</dbReference>
<name>A0A852T9U5_9BACI</name>
<dbReference type="AlphaFoldDB" id="A0A852T9U5"/>